<dbReference type="AlphaFoldDB" id="A0ABC9DAF5"/>
<dbReference type="EMBL" id="OZ075142">
    <property type="protein sequence ID" value="CAL5035459.1"/>
    <property type="molecule type" value="Genomic_DNA"/>
</dbReference>
<dbReference type="Proteomes" id="UP001497457">
    <property type="component" value="Chromosome 32b"/>
</dbReference>
<proteinExistence type="predicted"/>
<evidence type="ECO:0000313" key="1">
    <source>
        <dbReference type="EMBL" id="CAL5035459.1"/>
    </source>
</evidence>
<name>A0ABC9DAF5_9POAL</name>
<evidence type="ECO:0000313" key="2">
    <source>
        <dbReference type="Proteomes" id="UP001497457"/>
    </source>
</evidence>
<keyword evidence="2" id="KW-1185">Reference proteome</keyword>
<gene>
    <name evidence="1" type="ORF">URODEC1_LOCUS83503</name>
</gene>
<accession>A0ABC9DAF5</accession>
<reference evidence="1" key="1">
    <citation type="submission" date="2024-10" db="EMBL/GenBank/DDBJ databases">
        <authorList>
            <person name="Ryan C."/>
        </authorList>
    </citation>
    <scope>NUCLEOTIDE SEQUENCE [LARGE SCALE GENOMIC DNA]</scope>
</reference>
<sequence>MHPTFMAVMKSTTVALLILMNMMFSFAYFGHASSHGIKAEETTLMTNSYGSSDGNSFEGGMTLGRKLIADTSINSAAVSTDSSRAVSVNWYNDFISHPRRP</sequence>
<protein>
    <submittedName>
        <fullName evidence="1">Uncharacterized protein</fullName>
    </submittedName>
</protein>
<organism evidence="1 2">
    <name type="scientific">Urochloa decumbens</name>
    <dbReference type="NCBI Taxonomy" id="240449"/>
    <lineage>
        <taxon>Eukaryota</taxon>
        <taxon>Viridiplantae</taxon>
        <taxon>Streptophyta</taxon>
        <taxon>Embryophyta</taxon>
        <taxon>Tracheophyta</taxon>
        <taxon>Spermatophyta</taxon>
        <taxon>Magnoliopsida</taxon>
        <taxon>Liliopsida</taxon>
        <taxon>Poales</taxon>
        <taxon>Poaceae</taxon>
        <taxon>PACMAD clade</taxon>
        <taxon>Panicoideae</taxon>
        <taxon>Panicodae</taxon>
        <taxon>Paniceae</taxon>
        <taxon>Melinidinae</taxon>
        <taxon>Urochloa</taxon>
    </lineage>
</organism>